<dbReference type="AlphaFoldDB" id="A0A9P8CSH0"/>
<reference evidence="3" key="1">
    <citation type="journal article" date="2021" name="IMA Fungus">
        <title>Genomic characterization of three marine fungi, including Emericellopsis atlantica sp. nov. with signatures of a generalist lifestyle and marine biomass degradation.</title>
        <authorList>
            <person name="Hagestad O.C."/>
            <person name="Hou L."/>
            <person name="Andersen J.H."/>
            <person name="Hansen E.H."/>
            <person name="Altermark B."/>
            <person name="Li C."/>
            <person name="Kuhnert E."/>
            <person name="Cox R.J."/>
            <person name="Crous P.W."/>
            <person name="Spatafora J.W."/>
            <person name="Lail K."/>
            <person name="Amirebrahimi M."/>
            <person name="Lipzen A."/>
            <person name="Pangilinan J."/>
            <person name="Andreopoulos W."/>
            <person name="Hayes R.D."/>
            <person name="Ng V."/>
            <person name="Grigoriev I.V."/>
            <person name="Jackson S.A."/>
            <person name="Sutton T.D.S."/>
            <person name="Dobson A.D.W."/>
            <person name="Rama T."/>
        </authorList>
    </citation>
    <scope>NUCLEOTIDE SEQUENCE</scope>
    <source>
        <strain evidence="3">TS7</strain>
    </source>
</reference>
<evidence type="ECO:0000259" key="2">
    <source>
        <dbReference type="SMART" id="SM00905"/>
    </source>
</evidence>
<dbReference type="RefSeq" id="XP_046121742.1">
    <property type="nucleotide sequence ID" value="XM_046258893.1"/>
</dbReference>
<dbReference type="GeneID" id="70289796"/>
<feature type="domain" description="Dihydroneopterin aldolase/epimerase" evidence="2">
    <location>
        <begin position="169"/>
        <end position="279"/>
    </location>
</feature>
<dbReference type="GO" id="GO:0046656">
    <property type="term" value="P:folic acid biosynthetic process"/>
    <property type="evidence" value="ECO:0007669"/>
    <property type="project" value="UniProtKB-KW"/>
</dbReference>
<accession>A0A9P8CSH0</accession>
<sequence length="287" mass="30694">MEGLCPLVTSWQTRHAAGEPVSTITLKNLTTTSFTGPSDAWGRASRPQPVTLSAEVSLSRPFTASAGGDTVQEGDTVHYGLLSKELSKRLLEHEGKSLGAVLQALCEGITGRGLLEASSAGVVSYLKPTTVRLFKLEILLPKGTLLGSGVSLTGTVAYPAGDAIRSVTLKFHDLRVPTLIGVNSNEREAEQMVVANVAIEKWTEIQDGYHTIERLITKTMKDSSFETLEALAAKLSVELTQYLTKTYTTPGKEGWRLIIALEKPVAVPLADCPCVELSIDTADVVSG</sequence>
<dbReference type="Gene3D" id="3.30.1130.10">
    <property type="match status" value="2"/>
</dbReference>
<dbReference type="EMBL" id="MU251244">
    <property type="protein sequence ID" value="KAG9257818.1"/>
    <property type="molecule type" value="Genomic_DNA"/>
</dbReference>
<keyword evidence="4" id="KW-1185">Reference proteome</keyword>
<dbReference type="Proteomes" id="UP000887229">
    <property type="component" value="Unassembled WGS sequence"/>
</dbReference>
<comment type="caution">
    <text evidence="3">The sequence shown here is derived from an EMBL/GenBank/DDBJ whole genome shotgun (WGS) entry which is preliminary data.</text>
</comment>
<proteinExistence type="predicted"/>
<dbReference type="SUPFAM" id="SSF55620">
    <property type="entry name" value="Tetrahydrobiopterin biosynthesis enzymes-like"/>
    <property type="match status" value="1"/>
</dbReference>
<protein>
    <recommendedName>
        <fullName evidence="2">Dihydroneopterin aldolase/epimerase domain-containing protein</fullName>
    </recommendedName>
</protein>
<organism evidence="3 4">
    <name type="scientific">Emericellopsis atlantica</name>
    <dbReference type="NCBI Taxonomy" id="2614577"/>
    <lineage>
        <taxon>Eukaryota</taxon>
        <taxon>Fungi</taxon>
        <taxon>Dikarya</taxon>
        <taxon>Ascomycota</taxon>
        <taxon>Pezizomycotina</taxon>
        <taxon>Sordariomycetes</taxon>
        <taxon>Hypocreomycetidae</taxon>
        <taxon>Hypocreales</taxon>
        <taxon>Bionectriaceae</taxon>
        <taxon>Emericellopsis</taxon>
    </lineage>
</organism>
<dbReference type="InterPro" id="IPR043133">
    <property type="entry name" value="GTP-CH-I_C/QueF"/>
</dbReference>
<name>A0A9P8CSH0_9HYPO</name>
<keyword evidence="1" id="KW-0289">Folate biosynthesis</keyword>
<dbReference type="GO" id="GO:0004150">
    <property type="term" value="F:dihydroneopterin aldolase activity"/>
    <property type="evidence" value="ECO:0007669"/>
    <property type="project" value="InterPro"/>
</dbReference>
<evidence type="ECO:0000313" key="3">
    <source>
        <dbReference type="EMBL" id="KAG9257818.1"/>
    </source>
</evidence>
<dbReference type="OrthoDB" id="5425486at2759"/>
<evidence type="ECO:0000313" key="4">
    <source>
        <dbReference type="Proteomes" id="UP000887229"/>
    </source>
</evidence>
<evidence type="ECO:0000256" key="1">
    <source>
        <dbReference type="ARBA" id="ARBA00022909"/>
    </source>
</evidence>
<dbReference type="SMART" id="SM00905">
    <property type="entry name" value="FolB"/>
    <property type="match status" value="1"/>
</dbReference>
<gene>
    <name evidence="3" type="ORF">F5Z01DRAFT_303302</name>
</gene>
<dbReference type="InterPro" id="IPR006157">
    <property type="entry name" value="FolB_dom"/>
</dbReference>
<dbReference type="Pfam" id="PF02152">
    <property type="entry name" value="FolB"/>
    <property type="match status" value="1"/>
</dbReference>